<feature type="compositionally biased region" description="Low complexity" evidence="1">
    <location>
        <begin position="32"/>
        <end position="41"/>
    </location>
</feature>
<dbReference type="InterPro" id="IPR046576">
    <property type="entry name" value="DUF6636"/>
</dbReference>
<dbReference type="PROSITE" id="PS51257">
    <property type="entry name" value="PROKAR_LIPOPROTEIN"/>
    <property type="match status" value="1"/>
</dbReference>
<evidence type="ECO:0000256" key="1">
    <source>
        <dbReference type="SAM" id="MobiDB-lite"/>
    </source>
</evidence>
<sequence>MKSVALALAALTLTACGAETPVRHSIAGGDPGTTAAPTATPTPKPEDFESFRTPSGRLRCTIAEQALVCQVTLLPSDTHYPEPSQRISPECEELAPKQWGNAVRLPADADAYPLCATDVEVPDPDPPALAYGKTWERDGFTCTSEEQGLTCNSGRHVFFANRDVITINP</sequence>
<dbReference type="AlphaFoldDB" id="A0A9X3MQN2"/>
<accession>A0A9X3MQN2</accession>
<evidence type="ECO:0000256" key="2">
    <source>
        <dbReference type="SAM" id="SignalP"/>
    </source>
</evidence>
<dbReference type="EMBL" id="JAPDOD010000006">
    <property type="protein sequence ID" value="MDA0160587.1"/>
    <property type="molecule type" value="Genomic_DNA"/>
</dbReference>
<organism evidence="3 4">
    <name type="scientific">Solirubrobacter ginsenosidimutans</name>
    <dbReference type="NCBI Taxonomy" id="490573"/>
    <lineage>
        <taxon>Bacteria</taxon>
        <taxon>Bacillati</taxon>
        <taxon>Actinomycetota</taxon>
        <taxon>Thermoleophilia</taxon>
        <taxon>Solirubrobacterales</taxon>
        <taxon>Solirubrobacteraceae</taxon>
        <taxon>Solirubrobacter</taxon>
    </lineage>
</organism>
<evidence type="ECO:0000313" key="3">
    <source>
        <dbReference type="EMBL" id="MDA0160587.1"/>
    </source>
</evidence>
<reference evidence="3" key="1">
    <citation type="submission" date="2022-10" db="EMBL/GenBank/DDBJ databases">
        <title>The WGS of Solirubrobacter ginsenosidimutans DSM 21036.</title>
        <authorList>
            <person name="Jiang Z."/>
        </authorList>
    </citation>
    <scope>NUCLEOTIDE SEQUENCE</scope>
    <source>
        <strain evidence="3">DSM 21036</strain>
    </source>
</reference>
<comment type="caution">
    <text evidence="3">The sequence shown here is derived from an EMBL/GenBank/DDBJ whole genome shotgun (WGS) entry which is preliminary data.</text>
</comment>
<proteinExistence type="predicted"/>
<name>A0A9X3MQN2_9ACTN</name>
<dbReference type="RefSeq" id="WP_270039513.1">
    <property type="nucleotide sequence ID" value="NZ_JAPDOD010000006.1"/>
</dbReference>
<keyword evidence="4" id="KW-1185">Reference proteome</keyword>
<evidence type="ECO:0008006" key="5">
    <source>
        <dbReference type="Google" id="ProtNLM"/>
    </source>
</evidence>
<dbReference type="Pfam" id="PF20341">
    <property type="entry name" value="DUF6636"/>
    <property type="match status" value="1"/>
</dbReference>
<feature type="signal peptide" evidence="2">
    <location>
        <begin position="1"/>
        <end position="17"/>
    </location>
</feature>
<evidence type="ECO:0000313" key="4">
    <source>
        <dbReference type="Proteomes" id="UP001149140"/>
    </source>
</evidence>
<feature type="region of interest" description="Disordered" evidence="1">
    <location>
        <begin position="22"/>
        <end position="47"/>
    </location>
</feature>
<dbReference type="Proteomes" id="UP001149140">
    <property type="component" value="Unassembled WGS sequence"/>
</dbReference>
<feature type="chain" id="PRO_5040774121" description="Lipoprotein" evidence="2">
    <location>
        <begin position="18"/>
        <end position="169"/>
    </location>
</feature>
<keyword evidence="2" id="KW-0732">Signal</keyword>
<protein>
    <recommendedName>
        <fullName evidence="5">Lipoprotein</fullName>
    </recommendedName>
</protein>
<gene>
    <name evidence="3" type="ORF">OM076_09955</name>
</gene>